<dbReference type="RefSeq" id="WP_173272803.1">
    <property type="nucleotide sequence ID" value="NZ_AP021889.1"/>
</dbReference>
<organism evidence="2 3">
    <name type="scientific">Thiosulfatimonas sediminis</name>
    <dbReference type="NCBI Taxonomy" id="2675054"/>
    <lineage>
        <taxon>Bacteria</taxon>
        <taxon>Pseudomonadati</taxon>
        <taxon>Pseudomonadota</taxon>
        <taxon>Gammaproteobacteria</taxon>
        <taxon>Thiotrichales</taxon>
        <taxon>Piscirickettsiaceae</taxon>
        <taxon>Thiosulfatimonas</taxon>
    </lineage>
</organism>
<reference evidence="3" key="1">
    <citation type="submission" date="2019-11" db="EMBL/GenBank/DDBJ databases">
        <title>Isolation and characterization of two novel species in the genus Thiomicrorhabdus.</title>
        <authorList>
            <person name="Mochizuki J."/>
            <person name="Kojima H."/>
            <person name="Fukui M."/>
        </authorList>
    </citation>
    <scope>NUCLEOTIDE SEQUENCE [LARGE SCALE GENOMIC DNA]</scope>
    <source>
        <strain evidence="3">aks77</strain>
    </source>
</reference>
<dbReference type="AlphaFoldDB" id="A0A6F8PW05"/>
<dbReference type="KEGG" id="tse:THMIRHAS_16840"/>
<protein>
    <submittedName>
        <fullName evidence="2">Integrating conjugative element protein</fullName>
    </submittedName>
</protein>
<name>A0A6F8PW05_9GAMM</name>
<proteinExistence type="predicted"/>
<gene>
    <name evidence="2" type="ORF">THMIRHAS_16840</name>
</gene>
<keyword evidence="1" id="KW-0812">Transmembrane</keyword>
<keyword evidence="1" id="KW-0472">Membrane</keyword>
<keyword evidence="1" id="KW-1133">Transmembrane helix</keyword>
<dbReference type="EMBL" id="AP021889">
    <property type="protein sequence ID" value="BBP46311.1"/>
    <property type="molecule type" value="Genomic_DNA"/>
</dbReference>
<dbReference type="Proteomes" id="UP000501726">
    <property type="component" value="Chromosome"/>
</dbReference>
<sequence>MANPYVNQTLNDRSHILTLRVVVGFLLFLIMLGMAVIFSLIQEPEKQRISIPPQLNYGAEVTTGEIQSWEVYSFAGSVYQQLNLWRDNGETDFEKNLASYSPLLTKRYLTAKYKEFLLKKSRNELNMRTRSVAPLGNYSVDGGCGAYSDACVQPIGANRWKVWLDVRVKEFQHGKKTDVPYPIKDLALRIPLLVVMEADDPEKNPWGLKVDQEFTAEIEQIDMDAEREKMLAWEKEQEKTQKEREAKK</sequence>
<dbReference type="InterPro" id="IPR021548">
    <property type="entry name" value="DUF2895"/>
</dbReference>
<accession>A0A6F8PW05</accession>
<dbReference type="Pfam" id="PF11444">
    <property type="entry name" value="DUF2895"/>
    <property type="match status" value="1"/>
</dbReference>
<keyword evidence="3" id="KW-1185">Reference proteome</keyword>
<evidence type="ECO:0000313" key="3">
    <source>
        <dbReference type="Proteomes" id="UP000501726"/>
    </source>
</evidence>
<evidence type="ECO:0000256" key="1">
    <source>
        <dbReference type="SAM" id="Phobius"/>
    </source>
</evidence>
<evidence type="ECO:0000313" key="2">
    <source>
        <dbReference type="EMBL" id="BBP46311.1"/>
    </source>
</evidence>
<feature type="transmembrane region" description="Helical" evidence="1">
    <location>
        <begin position="20"/>
        <end position="41"/>
    </location>
</feature>